<sequence length="693" mass="73055">MMDLANNPEPDEADEEVGAQEQQAEQLAYEREYEDDYSWEQLQEDDQGNLRGPDSAAERRARRTRTLNAAHAARVQRGLIRYLQVVVDLSRAAAATDMRPLRAAVMAGCLARFIRAFFDENPLSQLGLVAMREGTARVLSPLASSPEAHIARLKSSLDTGGDASLQNALDLAVGGLRSVPPYAQREVLILFAGLSSCDPGDIMASVQAARAARVQVSVVGLSAEVYVCREMTRVTGGRYGVALGESHLSDLVLEHAVPPPMAPGSSNYSLVKMGFPRREPQAPGAAVFTGPEAVLLSGGYTCPQCAARVAELPSQCHAKRCAGCGHDFASGDLTFQCPECRQTYCLDCDAYIHEVLHNCPTCELTCSQPLCLGASEGGADAWVKALDIRAPLSPPPSPPPYTAHPVPDSPEDTAVASSLSVSAIAGIGAGGLAIVALVALLLKYACCSLGLGGLCFKLFSCTKASPTAEAADASAAAGADDEDDSGEGVTATVRTLAKAAADADDEEEEEARDRFPAIAAVPAARAPAARLRPQTSLPAPRRPVVYQEELAHAESLQAPRGARYYELELEDVVQQDPPRCGVARSQSLRPPCELDSGTMATSAKLPQVYLDQATAAVFTLAGAIVGLIQGAIVTLASHYPDIATKLKLDKVRAKANLVDAGKTPQAVRTPELPAAAAYKGSKKAKSRNGAHKK</sequence>
<evidence type="ECO:0000256" key="5">
    <source>
        <dbReference type="ARBA" id="ARBA00022771"/>
    </source>
</evidence>
<dbReference type="InterPro" id="IPR013087">
    <property type="entry name" value="Znf_C2H2_type"/>
</dbReference>
<gene>
    <name evidence="14" type="ORF">APUTEX25_004170</name>
</gene>
<dbReference type="InterPro" id="IPR007198">
    <property type="entry name" value="Ssl1-like"/>
</dbReference>
<protein>
    <recommendedName>
        <fullName evidence="13">C2H2-type domain-containing protein</fullName>
    </recommendedName>
</protein>
<dbReference type="InterPro" id="IPR036465">
    <property type="entry name" value="vWFA_dom_sf"/>
</dbReference>
<dbReference type="EMBL" id="QOKY01000128">
    <property type="protein sequence ID" value="RMZ57336.1"/>
    <property type="molecule type" value="Genomic_DNA"/>
</dbReference>
<organism evidence="14 15">
    <name type="scientific">Auxenochlorella protothecoides</name>
    <name type="common">Green microalga</name>
    <name type="synonym">Chlorella protothecoides</name>
    <dbReference type="NCBI Taxonomy" id="3075"/>
    <lineage>
        <taxon>Eukaryota</taxon>
        <taxon>Viridiplantae</taxon>
        <taxon>Chlorophyta</taxon>
        <taxon>core chlorophytes</taxon>
        <taxon>Trebouxiophyceae</taxon>
        <taxon>Chlorellales</taxon>
        <taxon>Chlorellaceae</taxon>
        <taxon>Auxenochlorella</taxon>
    </lineage>
</organism>
<feature type="transmembrane region" description="Helical" evidence="12">
    <location>
        <begin position="419"/>
        <end position="442"/>
    </location>
</feature>
<dbReference type="PANTHER" id="PTHR12695:SF2">
    <property type="entry name" value="GENERAL TRANSCRIPTION FACTOR IIH SUBUNIT 2-RELATED"/>
    <property type="match status" value="1"/>
</dbReference>
<name>A0A3M7L773_AUXPR</name>
<dbReference type="PROSITE" id="PS00028">
    <property type="entry name" value="ZINC_FINGER_C2H2_1"/>
    <property type="match status" value="1"/>
</dbReference>
<keyword evidence="12" id="KW-0472">Membrane</keyword>
<evidence type="ECO:0000256" key="3">
    <source>
        <dbReference type="ARBA" id="ARBA00022723"/>
    </source>
</evidence>
<feature type="compositionally biased region" description="Acidic residues" evidence="11">
    <location>
        <begin position="9"/>
        <end position="18"/>
    </location>
</feature>
<evidence type="ECO:0000256" key="8">
    <source>
        <dbReference type="ARBA" id="ARBA00023163"/>
    </source>
</evidence>
<dbReference type="GO" id="GO:0005675">
    <property type="term" value="C:transcription factor TFIIH holo complex"/>
    <property type="evidence" value="ECO:0007669"/>
    <property type="project" value="TreeGrafter"/>
</dbReference>
<feature type="domain" description="C2H2-type" evidence="13">
    <location>
        <begin position="337"/>
        <end position="357"/>
    </location>
</feature>
<keyword evidence="9" id="KW-0234">DNA repair</keyword>
<accession>A0A3M7L773</accession>
<evidence type="ECO:0000313" key="14">
    <source>
        <dbReference type="EMBL" id="RMZ57336.1"/>
    </source>
</evidence>
<keyword evidence="7" id="KW-0805">Transcription regulation</keyword>
<dbReference type="SMART" id="SM01047">
    <property type="entry name" value="C1_4"/>
    <property type="match status" value="1"/>
</dbReference>
<dbReference type="Proteomes" id="UP000279271">
    <property type="component" value="Unassembled WGS sequence"/>
</dbReference>
<keyword evidence="6" id="KW-0862">Zinc</keyword>
<evidence type="ECO:0000256" key="11">
    <source>
        <dbReference type="SAM" id="MobiDB-lite"/>
    </source>
</evidence>
<dbReference type="GO" id="GO:0006357">
    <property type="term" value="P:regulation of transcription by RNA polymerase II"/>
    <property type="evidence" value="ECO:0007669"/>
    <property type="project" value="TreeGrafter"/>
</dbReference>
<dbReference type="SUPFAM" id="SSF57889">
    <property type="entry name" value="Cysteine-rich domain"/>
    <property type="match status" value="1"/>
</dbReference>
<keyword evidence="3" id="KW-0479">Metal-binding</keyword>
<dbReference type="SMART" id="SM00327">
    <property type="entry name" value="VWA"/>
    <property type="match status" value="1"/>
</dbReference>
<feature type="compositionally biased region" description="Basic residues" evidence="11">
    <location>
        <begin position="680"/>
        <end position="693"/>
    </location>
</feature>
<evidence type="ECO:0000256" key="9">
    <source>
        <dbReference type="ARBA" id="ARBA00023204"/>
    </source>
</evidence>
<keyword evidence="8" id="KW-0804">Transcription</keyword>
<proteinExistence type="inferred from homology"/>
<dbReference type="SUPFAM" id="SSF53300">
    <property type="entry name" value="vWA-like"/>
    <property type="match status" value="1"/>
</dbReference>
<keyword evidence="12" id="KW-1133">Transmembrane helix</keyword>
<evidence type="ECO:0000256" key="10">
    <source>
        <dbReference type="ARBA" id="ARBA00023242"/>
    </source>
</evidence>
<evidence type="ECO:0000256" key="2">
    <source>
        <dbReference type="ARBA" id="ARBA00006092"/>
    </source>
</evidence>
<keyword evidence="12" id="KW-0812">Transmembrane</keyword>
<evidence type="ECO:0000256" key="7">
    <source>
        <dbReference type="ARBA" id="ARBA00023015"/>
    </source>
</evidence>
<dbReference type="GO" id="GO:0006289">
    <property type="term" value="P:nucleotide-excision repair"/>
    <property type="evidence" value="ECO:0007669"/>
    <property type="project" value="TreeGrafter"/>
</dbReference>
<evidence type="ECO:0000256" key="1">
    <source>
        <dbReference type="ARBA" id="ARBA00004123"/>
    </source>
</evidence>
<comment type="subcellular location">
    <subcellularLocation>
        <location evidence="1">Nucleus</location>
    </subcellularLocation>
</comment>
<dbReference type="InterPro" id="IPR046349">
    <property type="entry name" value="C1-like_sf"/>
</dbReference>
<evidence type="ECO:0000313" key="15">
    <source>
        <dbReference type="Proteomes" id="UP000279271"/>
    </source>
</evidence>
<dbReference type="FunFam" id="3.40.50.410:FF:000015">
    <property type="entry name" value="General transcription factor IIH subunit 2"/>
    <property type="match status" value="1"/>
</dbReference>
<evidence type="ECO:0000259" key="13">
    <source>
        <dbReference type="PROSITE" id="PS00028"/>
    </source>
</evidence>
<dbReference type="Pfam" id="PF07975">
    <property type="entry name" value="C1_4"/>
    <property type="match status" value="1"/>
</dbReference>
<feature type="region of interest" description="Disordered" evidence="11">
    <location>
        <begin position="1"/>
        <end position="61"/>
    </location>
</feature>
<evidence type="ECO:0000256" key="4">
    <source>
        <dbReference type="ARBA" id="ARBA00022763"/>
    </source>
</evidence>
<dbReference type="Gene3D" id="3.40.50.410">
    <property type="entry name" value="von Willebrand factor, type A domain"/>
    <property type="match status" value="1"/>
</dbReference>
<keyword evidence="10" id="KW-0539">Nucleus</keyword>
<feature type="region of interest" description="Disordered" evidence="11">
    <location>
        <begin position="662"/>
        <end position="693"/>
    </location>
</feature>
<keyword evidence="5" id="KW-0863">Zinc-finger</keyword>
<dbReference type="InterPro" id="IPR002035">
    <property type="entry name" value="VWF_A"/>
</dbReference>
<comment type="similarity">
    <text evidence="2">Belongs to the GTF2H2 family.</text>
</comment>
<evidence type="ECO:0000256" key="12">
    <source>
        <dbReference type="SAM" id="Phobius"/>
    </source>
</evidence>
<dbReference type="InterPro" id="IPR004595">
    <property type="entry name" value="TFIIH_C1-like_dom"/>
</dbReference>
<dbReference type="PANTHER" id="PTHR12695">
    <property type="entry name" value="GENERAL TRANSCRIPTION FACTOR IIH SUBUNIT 2"/>
    <property type="match status" value="1"/>
</dbReference>
<dbReference type="GO" id="GO:0008270">
    <property type="term" value="F:zinc ion binding"/>
    <property type="evidence" value="ECO:0007669"/>
    <property type="project" value="UniProtKB-KW"/>
</dbReference>
<comment type="caution">
    <text evidence="14">The sequence shown here is derived from an EMBL/GenBank/DDBJ whole genome shotgun (WGS) entry which is preliminary data.</text>
</comment>
<feature type="compositionally biased region" description="Acidic residues" evidence="11">
    <location>
        <begin position="32"/>
        <end position="47"/>
    </location>
</feature>
<dbReference type="InterPro" id="IPR013083">
    <property type="entry name" value="Znf_RING/FYVE/PHD"/>
</dbReference>
<keyword evidence="4" id="KW-0227">DNA damage</keyword>
<dbReference type="AlphaFoldDB" id="A0A3M7L773"/>
<dbReference type="Pfam" id="PF04056">
    <property type="entry name" value="Ssl1"/>
    <property type="match status" value="1"/>
</dbReference>
<dbReference type="Gene3D" id="3.30.40.10">
    <property type="entry name" value="Zinc/RING finger domain, C3HC4 (zinc finger)"/>
    <property type="match status" value="1"/>
</dbReference>
<reference evidence="15" key="1">
    <citation type="journal article" date="2018" name="Algal Res.">
        <title>Characterization of plant carbon substrate utilization by Auxenochlorella protothecoides.</title>
        <authorList>
            <person name="Vogler B.W."/>
            <person name="Starkenburg S.R."/>
            <person name="Sudasinghe N."/>
            <person name="Schambach J.Y."/>
            <person name="Rollin J.A."/>
            <person name="Pattathil S."/>
            <person name="Barry A.N."/>
        </authorList>
    </citation>
    <scope>NUCLEOTIDE SEQUENCE [LARGE SCALE GENOMIC DNA]</scope>
    <source>
        <strain evidence="15">UTEX 25</strain>
    </source>
</reference>
<evidence type="ECO:0000256" key="6">
    <source>
        <dbReference type="ARBA" id="ARBA00022833"/>
    </source>
</evidence>